<dbReference type="EMBL" id="PTQZ01000015">
    <property type="protein sequence ID" value="PQA50891.1"/>
    <property type="molecule type" value="Genomic_DNA"/>
</dbReference>
<keyword evidence="8" id="KW-1185">Reference proteome</keyword>
<feature type="compositionally biased region" description="Basic and acidic residues" evidence="6">
    <location>
        <begin position="1"/>
        <end position="11"/>
    </location>
</feature>
<dbReference type="Proteomes" id="UP000243900">
    <property type="component" value="Unassembled WGS sequence"/>
</dbReference>
<dbReference type="InterPro" id="IPR003772">
    <property type="entry name" value="YceD"/>
</dbReference>
<comment type="caution">
    <text evidence="7">The sequence shown here is derived from an EMBL/GenBank/DDBJ whole genome shotgun (WGS) entry which is preliminary data.</text>
</comment>
<evidence type="ECO:0000313" key="7">
    <source>
        <dbReference type="EMBL" id="PQA50891.1"/>
    </source>
</evidence>
<evidence type="ECO:0000256" key="3">
    <source>
        <dbReference type="ARBA" id="ARBA00015716"/>
    </source>
</evidence>
<protein>
    <recommendedName>
        <fullName evidence="3">Large ribosomal RNA subunit accumulation protein YceD</fullName>
    </recommendedName>
    <alternativeName>
        <fullName evidence="5">23S rRNA accumulation protein YceD</fullName>
    </alternativeName>
</protein>
<evidence type="ECO:0000256" key="5">
    <source>
        <dbReference type="ARBA" id="ARBA00031841"/>
    </source>
</evidence>
<organism evidence="7 8">
    <name type="scientific">Amnimonas aquatica</name>
    <dbReference type="NCBI Taxonomy" id="2094561"/>
    <lineage>
        <taxon>Bacteria</taxon>
        <taxon>Pseudomonadati</taxon>
        <taxon>Pseudomonadota</taxon>
        <taxon>Gammaproteobacteria</taxon>
        <taxon>Moraxellales</taxon>
        <taxon>Moraxellaceae</taxon>
        <taxon>Amnimonas</taxon>
    </lineage>
</organism>
<evidence type="ECO:0000256" key="4">
    <source>
        <dbReference type="ARBA" id="ARBA00022517"/>
    </source>
</evidence>
<dbReference type="AlphaFoldDB" id="A0A2P6AUP9"/>
<dbReference type="PANTHER" id="PTHR38099">
    <property type="entry name" value="LARGE RIBOSOMAL RNA SUBUNIT ACCUMULATION PROTEIN YCED"/>
    <property type="match status" value="1"/>
</dbReference>
<evidence type="ECO:0000313" key="8">
    <source>
        <dbReference type="Proteomes" id="UP000243900"/>
    </source>
</evidence>
<proteinExistence type="inferred from homology"/>
<sequence>MPLHFPFDRGRSSPYDRAPMSEGTLPSQIEPGKWADREALLATSVPLRRFARLLEGALGSEGEVAVDCRFVRDARGLPHLTGNLRTTLRLSCQRCLEPADVVIDTAVDVFLLADEAYAERLSEEEDYVVFEDGQLDLPGLLEDELILALPLVARHEDCEPQVALNESPLDDAPVAKKENPFQVLASLKRPDAE</sequence>
<evidence type="ECO:0000256" key="1">
    <source>
        <dbReference type="ARBA" id="ARBA00002868"/>
    </source>
</evidence>
<reference evidence="8" key="1">
    <citation type="submission" date="2018-02" db="EMBL/GenBank/DDBJ databases">
        <title>Genome sequencing of Solimonas sp. HR-BB.</title>
        <authorList>
            <person name="Lee Y."/>
            <person name="Jeon C.O."/>
        </authorList>
    </citation>
    <scope>NUCLEOTIDE SEQUENCE [LARGE SCALE GENOMIC DNA]</scope>
    <source>
        <strain evidence="8">HR-E</strain>
    </source>
</reference>
<feature type="region of interest" description="Disordered" evidence="6">
    <location>
        <begin position="1"/>
        <end position="25"/>
    </location>
</feature>
<dbReference type="GO" id="GO:0042254">
    <property type="term" value="P:ribosome biogenesis"/>
    <property type="evidence" value="ECO:0007669"/>
    <property type="project" value="UniProtKB-KW"/>
</dbReference>
<dbReference type="InterPro" id="IPR039255">
    <property type="entry name" value="YceD_bac"/>
</dbReference>
<comment type="function">
    <text evidence="1">Plays a role in synthesis, processing and/or stability of 23S rRNA.</text>
</comment>
<evidence type="ECO:0000256" key="2">
    <source>
        <dbReference type="ARBA" id="ARBA00010740"/>
    </source>
</evidence>
<name>A0A2P6AUP9_9GAMM</name>
<comment type="similarity">
    <text evidence="2">Belongs to the DUF177 domain family.</text>
</comment>
<evidence type="ECO:0000256" key="6">
    <source>
        <dbReference type="SAM" id="MobiDB-lite"/>
    </source>
</evidence>
<dbReference type="Pfam" id="PF02620">
    <property type="entry name" value="YceD"/>
    <property type="match status" value="1"/>
</dbReference>
<accession>A0A2P6AUP9</accession>
<dbReference type="PANTHER" id="PTHR38099:SF1">
    <property type="entry name" value="LARGE RIBOSOMAL RNA SUBUNIT ACCUMULATION PROTEIN YCED"/>
    <property type="match status" value="1"/>
</dbReference>
<keyword evidence="4" id="KW-0690">Ribosome biogenesis</keyword>
<gene>
    <name evidence="7" type="ORF">C5O18_01560</name>
</gene>
<dbReference type="GO" id="GO:0005829">
    <property type="term" value="C:cytosol"/>
    <property type="evidence" value="ECO:0007669"/>
    <property type="project" value="TreeGrafter"/>
</dbReference>